<evidence type="ECO:0000256" key="18">
    <source>
        <dbReference type="ARBA" id="ARBA00022989"/>
    </source>
</evidence>
<evidence type="ECO:0000256" key="8">
    <source>
        <dbReference type="ARBA" id="ARBA00022475"/>
    </source>
</evidence>
<evidence type="ECO:0000256" key="11">
    <source>
        <dbReference type="ARBA" id="ARBA00022676"/>
    </source>
</evidence>
<evidence type="ECO:0000256" key="10">
    <source>
        <dbReference type="ARBA" id="ARBA00022670"/>
    </source>
</evidence>
<feature type="domain" description="Penicillin-binding protein transpeptidase" evidence="29">
    <location>
        <begin position="377"/>
        <end position="660"/>
    </location>
</feature>
<dbReference type="PANTHER" id="PTHR32282:SF11">
    <property type="entry name" value="PENICILLIN-BINDING PROTEIN 1B"/>
    <property type="match status" value="1"/>
</dbReference>
<feature type="compositionally biased region" description="Low complexity" evidence="27">
    <location>
        <begin position="804"/>
        <end position="819"/>
    </location>
</feature>
<comment type="similarity">
    <text evidence="4">In the C-terminal section; belongs to the transpeptidase family.</text>
</comment>
<comment type="similarity">
    <text evidence="5">In the N-terminal section; belongs to the glycosyltransferase 51 family.</text>
</comment>
<comment type="pathway">
    <text evidence="3">Cell wall biogenesis; peptidoglycan biosynthesis.</text>
</comment>
<keyword evidence="10" id="KW-0645">Protease</keyword>
<dbReference type="GO" id="GO:0008360">
    <property type="term" value="P:regulation of cell shape"/>
    <property type="evidence" value="ECO:0007669"/>
    <property type="project" value="UniProtKB-KW"/>
</dbReference>
<proteinExistence type="inferred from homology"/>
<keyword evidence="19 28" id="KW-0472">Membrane</keyword>
<dbReference type="GO" id="GO:0030288">
    <property type="term" value="C:outer membrane-bounded periplasmic space"/>
    <property type="evidence" value="ECO:0007669"/>
    <property type="project" value="TreeGrafter"/>
</dbReference>
<name>A0AA35CLX3_9FIRM</name>
<dbReference type="GO" id="GO:0046677">
    <property type="term" value="P:response to antibiotic"/>
    <property type="evidence" value="ECO:0007669"/>
    <property type="project" value="UniProtKB-KW"/>
</dbReference>
<dbReference type="InterPro" id="IPR001460">
    <property type="entry name" value="PCN-bd_Tpept"/>
</dbReference>
<comment type="subcellular location">
    <subcellularLocation>
        <location evidence="2">Cell membrane</location>
        <topology evidence="2">Single-pass type II membrane protein</topology>
    </subcellularLocation>
</comment>
<gene>
    <name evidence="31" type="ORF">caldi_19080</name>
</gene>
<evidence type="ECO:0000256" key="6">
    <source>
        <dbReference type="ARBA" id="ARBA00012448"/>
    </source>
</evidence>
<dbReference type="Pfam" id="PF00905">
    <property type="entry name" value="Transpeptidase"/>
    <property type="match status" value="1"/>
</dbReference>
<evidence type="ECO:0000256" key="7">
    <source>
        <dbReference type="ARBA" id="ARBA00018638"/>
    </source>
</evidence>
<keyword evidence="12" id="KW-0808">Transferase</keyword>
<dbReference type="SUPFAM" id="SSF53955">
    <property type="entry name" value="Lysozyme-like"/>
    <property type="match status" value="1"/>
</dbReference>
<dbReference type="RefSeq" id="WP_264841512.1">
    <property type="nucleotide sequence ID" value="NZ_AP025628.1"/>
</dbReference>
<protein>
    <recommendedName>
        <fullName evidence="7">Penicillin-binding protein 1A</fullName>
        <ecNumber evidence="24">2.4.99.28</ecNumber>
        <ecNumber evidence="6">3.4.16.4</ecNumber>
    </recommendedName>
</protein>
<keyword evidence="22" id="KW-0961">Cell wall biogenesis/degradation</keyword>
<dbReference type="KEGG" id="cmic:caldi_19080"/>
<comment type="function">
    <text evidence="1">Cell wall formation. Synthesis of cross-linked peptidoglycan from the lipid intermediates. The enzyme has a penicillin-insensitive transglycosylase N-terminal domain (formation of linear glycan strands) and a penicillin-sensitive transpeptidase C-terminal domain (cross-linking of the peptide subunits).</text>
</comment>
<evidence type="ECO:0000259" key="29">
    <source>
        <dbReference type="Pfam" id="PF00905"/>
    </source>
</evidence>
<evidence type="ECO:0000313" key="32">
    <source>
        <dbReference type="Proteomes" id="UP001163687"/>
    </source>
</evidence>
<keyword evidence="20" id="KW-0046">Antibiotic resistance</keyword>
<dbReference type="InterPro" id="IPR023346">
    <property type="entry name" value="Lysozyme-like_dom_sf"/>
</dbReference>
<evidence type="ECO:0000256" key="17">
    <source>
        <dbReference type="ARBA" id="ARBA00022984"/>
    </source>
</evidence>
<evidence type="ECO:0000256" key="3">
    <source>
        <dbReference type="ARBA" id="ARBA00004752"/>
    </source>
</evidence>
<dbReference type="AlphaFoldDB" id="A0AA35CLX3"/>
<dbReference type="InterPro" id="IPR050396">
    <property type="entry name" value="Glycosyltr_51/Transpeptidase"/>
</dbReference>
<comment type="catalytic activity">
    <reaction evidence="23">
        <text>Preferential cleavage: (Ac)2-L-Lys-D-Ala-|-D-Ala. Also transpeptidation of peptidyl-alanyl moieties that are N-acyl substituents of D-alanine.</text>
        <dbReference type="EC" id="3.4.16.4"/>
    </reaction>
</comment>
<feature type="domain" description="Glycosyl transferase family 51" evidence="30">
    <location>
        <begin position="79"/>
        <end position="260"/>
    </location>
</feature>
<dbReference type="GO" id="GO:0005886">
    <property type="term" value="C:plasma membrane"/>
    <property type="evidence" value="ECO:0007669"/>
    <property type="project" value="UniProtKB-SubCell"/>
</dbReference>
<keyword evidence="8" id="KW-1003">Cell membrane</keyword>
<evidence type="ECO:0000259" key="30">
    <source>
        <dbReference type="Pfam" id="PF00912"/>
    </source>
</evidence>
<dbReference type="NCBIfam" id="TIGR02074">
    <property type="entry name" value="PBP_1a_fam"/>
    <property type="match status" value="1"/>
</dbReference>
<feature type="compositionally biased region" description="Polar residues" evidence="27">
    <location>
        <begin position="779"/>
        <end position="788"/>
    </location>
</feature>
<evidence type="ECO:0000256" key="25">
    <source>
        <dbReference type="ARBA" id="ARBA00049902"/>
    </source>
</evidence>
<feature type="transmembrane region" description="Helical" evidence="28">
    <location>
        <begin position="21"/>
        <end position="48"/>
    </location>
</feature>
<dbReference type="GO" id="GO:0009252">
    <property type="term" value="P:peptidoglycan biosynthetic process"/>
    <property type="evidence" value="ECO:0007669"/>
    <property type="project" value="UniProtKB-KW"/>
</dbReference>
<dbReference type="GO" id="GO:0008658">
    <property type="term" value="F:penicillin binding"/>
    <property type="evidence" value="ECO:0007669"/>
    <property type="project" value="InterPro"/>
</dbReference>
<dbReference type="GO" id="GO:0009002">
    <property type="term" value="F:serine-type D-Ala-D-Ala carboxypeptidase activity"/>
    <property type="evidence" value="ECO:0007669"/>
    <property type="project" value="UniProtKB-EC"/>
</dbReference>
<evidence type="ECO:0000256" key="16">
    <source>
        <dbReference type="ARBA" id="ARBA00022968"/>
    </source>
</evidence>
<evidence type="ECO:0000256" key="27">
    <source>
        <dbReference type="SAM" id="MobiDB-lite"/>
    </source>
</evidence>
<evidence type="ECO:0000256" key="24">
    <source>
        <dbReference type="ARBA" id="ARBA00044770"/>
    </source>
</evidence>
<dbReference type="Gene3D" id="1.10.3810.10">
    <property type="entry name" value="Biosynthetic peptidoglycan transglycosylase-like"/>
    <property type="match status" value="1"/>
</dbReference>
<keyword evidence="18 28" id="KW-1133">Transmembrane helix</keyword>
<dbReference type="Proteomes" id="UP001163687">
    <property type="component" value="Chromosome"/>
</dbReference>
<dbReference type="EC" id="3.4.16.4" evidence="6"/>
<evidence type="ECO:0000256" key="13">
    <source>
        <dbReference type="ARBA" id="ARBA00022692"/>
    </source>
</evidence>
<evidence type="ECO:0000256" key="15">
    <source>
        <dbReference type="ARBA" id="ARBA00022960"/>
    </source>
</evidence>
<keyword evidence="16" id="KW-0735">Signal-anchor</keyword>
<evidence type="ECO:0000256" key="21">
    <source>
        <dbReference type="ARBA" id="ARBA00023268"/>
    </source>
</evidence>
<evidence type="ECO:0000256" key="4">
    <source>
        <dbReference type="ARBA" id="ARBA00007090"/>
    </source>
</evidence>
<dbReference type="FunFam" id="1.10.3810.10:FF:000001">
    <property type="entry name" value="Penicillin-binding protein 1A"/>
    <property type="match status" value="1"/>
</dbReference>
<dbReference type="PANTHER" id="PTHR32282">
    <property type="entry name" value="BINDING PROTEIN TRANSPEPTIDASE, PUTATIVE-RELATED"/>
    <property type="match status" value="1"/>
</dbReference>
<keyword evidence="9" id="KW-0121">Carboxypeptidase</keyword>
<keyword evidence="17" id="KW-0573">Peptidoglycan synthesis</keyword>
<dbReference type="EMBL" id="AP025628">
    <property type="protein sequence ID" value="BDG60818.1"/>
    <property type="molecule type" value="Genomic_DNA"/>
</dbReference>
<keyword evidence="13 28" id="KW-0812">Transmembrane</keyword>
<evidence type="ECO:0000256" key="28">
    <source>
        <dbReference type="SAM" id="Phobius"/>
    </source>
</evidence>
<keyword evidence="21" id="KW-0511">Multifunctional enzyme</keyword>
<dbReference type="InterPro" id="IPR012338">
    <property type="entry name" value="Beta-lactam/transpept-like"/>
</dbReference>
<evidence type="ECO:0000256" key="2">
    <source>
        <dbReference type="ARBA" id="ARBA00004401"/>
    </source>
</evidence>
<evidence type="ECO:0000256" key="1">
    <source>
        <dbReference type="ARBA" id="ARBA00002624"/>
    </source>
</evidence>
<evidence type="ECO:0000256" key="12">
    <source>
        <dbReference type="ARBA" id="ARBA00022679"/>
    </source>
</evidence>
<keyword evidence="32" id="KW-1185">Reference proteome</keyword>
<dbReference type="Pfam" id="PF00912">
    <property type="entry name" value="Transgly"/>
    <property type="match status" value="1"/>
</dbReference>
<feature type="compositionally biased region" description="Low complexity" evidence="27">
    <location>
        <begin position="835"/>
        <end position="844"/>
    </location>
</feature>
<evidence type="ECO:0000256" key="26">
    <source>
        <dbReference type="ARBA" id="ARBA00060592"/>
    </source>
</evidence>
<organism evidence="31 32">
    <name type="scientific">Caldinitratiruptor microaerophilus</name>
    <dbReference type="NCBI Taxonomy" id="671077"/>
    <lineage>
        <taxon>Bacteria</taxon>
        <taxon>Bacillati</taxon>
        <taxon>Bacillota</taxon>
        <taxon>Clostridia</taxon>
        <taxon>Eubacteriales</taxon>
        <taxon>Symbiobacteriaceae</taxon>
        <taxon>Caldinitratiruptor</taxon>
    </lineage>
</organism>
<comment type="pathway">
    <text evidence="26">Glycan biosynthesis.</text>
</comment>
<keyword evidence="15" id="KW-0133">Cell shape</keyword>
<evidence type="ECO:0000256" key="14">
    <source>
        <dbReference type="ARBA" id="ARBA00022801"/>
    </source>
</evidence>
<keyword evidence="14" id="KW-0378">Hydrolase</keyword>
<evidence type="ECO:0000256" key="9">
    <source>
        <dbReference type="ARBA" id="ARBA00022645"/>
    </source>
</evidence>
<feature type="compositionally biased region" description="Low complexity" evidence="27">
    <location>
        <begin position="851"/>
        <end position="863"/>
    </location>
</feature>
<dbReference type="GO" id="GO:0006508">
    <property type="term" value="P:proteolysis"/>
    <property type="evidence" value="ECO:0007669"/>
    <property type="project" value="UniProtKB-KW"/>
</dbReference>
<keyword evidence="11" id="KW-0328">Glycosyltransferase</keyword>
<dbReference type="GO" id="GO:0071555">
    <property type="term" value="P:cell wall organization"/>
    <property type="evidence" value="ECO:0007669"/>
    <property type="project" value="UniProtKB-KW"/>
</dbReference>
<feature type="region of interest" description="Disordered" evidence="27">
    <location>
        <begin position="750"/>
        <end position="869"/>
    </location>
</feature>
<evidence type="ECO:0000256" key="23">
    <source>
        <dbReference type="ARBA" id="ARBA00034000"/>
    </source>
</evidence>
<dbReference type="EC" id="2.4.99.28" evidence="24"/>
<reference evidence="31" key="1">
    <citation type="submission" date="2022-03" db="EMBL/GenBank/DDBJ databases">
        <title>Complete genome sequence of Caldinitratiruptor microaerophilus.</title>
        <authorList>
            <person name="Mukaiyama R."/>
            <person name="Nishiyama T."/>
            <person name="Ueda K."/>
        </authorList>
    </citation>
    <scope>NUCLEOTIDE SEQUENCE</scope>
    <source>
        <strain evidence="31">JCM 16183</strain>
    </source>
</reference>
<comment type="catalytic activity">
    <reaction evidence="25">
        <text>[GlcNAc-(1-&gt;4)-Mur2Ac(oyl-L-Ala-gamma-D-Glu-L-Lys-D-Ala-D-Ala)](n)-di-trans,octa-cis-undecaprenyl diphosphate + beta-D-GlcNAc-(1-&gt;4)-Mur2Ac(oyl-L-Ala-gamma-D-Glu-L-Lys-D-Ala-D-Ala)-di-trans,octa-cis-undecaprenyl diphosphate = [GlcNAc-(1-&gt;4)-Mur2Ac(oyl-L-Ala-gamma-D-Glu-L-Lys-D-Ala-D-Ala)](n+1)-di-trans,octa-cis-undecaprenyl diphosphate + di-trans,octa-cis-undecaprenyl diphosphate + H(+)</text>
        <dbReference type="Rhea" id="RHEA:23708"/>
        <dbReference type="Rhea" id="RHEA-COMP:9602"/>
        <dbReference type="Rhea" id="RHEA-COMP:9603"/>
        <dbReference type="ChEBI" id="CHEBI:15378"/>
        <dbReference type="ChEBI" id="CHEBI:58405"/>
        <dbReference type="ChEBI" id="CHEBI:60033"/>
        <dbReference type="ChEBI" id="CHEBI:78435"/>
        <dbReference type="EC" id="2.4.99.28"/>
    </reaction>
</comment>
<dbReference type="Gene3D" id="3.40.710.10">
    <property type="entry name" value="DD-peptidase/beta-lactamase superfamily"/>
    <property type="match status" value="1"/>
</dbReference>
<evidence type="ECO:0000256" key="22">
    <source>
        <dbReference type="ARBA" id="ARBA00023316"/>
    </source>
</evidence>
<accession>A0AA35CLX3</accession>
<dbReference type="InterPro" id="IPR036950">
    <property type="entry name" value="PBP_transglycosylase"/>
</dbReference>
<evidence type="ECO:0000313" key="31">
    <source>
        <dbReference type="EMBL" id="BDG60818.1"/>
    </source>
</evidence>
<dbReference type="InterPro" id="IPR001264">
    <property type="entry name" value="Glyco_trans_51"/>
</dbReference>
<sequence>MPTKPGSPGARPRRRRPRRRFWRWVGYLFVFFFLALIGGTGYAAMYVLEQYRALPAAGRVDPERMVGPLSTIIYDRNGKELAVLTGKENENRIYVPLKDIPRHVQDAFIAIEDARFWQHRGFDPRRLVAAAWIDLKYLVTGKGDIQGASTITQQFVKNAYNLDRGRKLSRKVQELLLAIQLERSLSKEEILEGYLNEIYFGYNFYGIGAAAKEYFGKHPKDLTIAEAAMLAGMVQAPATYDPYKNPEAAKERQEIVLDQMLRWGFITQEQWQQARAEKLHHPGLSPIVQPQRPQGPGAHFVDYVIRVLTDEQEALRYGIQPMQDSELFRGGYKIYTTFDPQVQAIADRAVAKVMDPQVDKRFAMPADRREDWIQVGVAVVRPSTGEILALVGGRDHTRMRELNRATDTLRQPGSAMKPLAAYTPAVELLGWGPGTVIDDAPFKVDPASPTGLWPRNYDNTYWGLIPMRRAIEASRNAAAVQTIAKVGPEKAVEIASLLGIRTLVKDGPRNDVQLATALGGLTRGVSVLDMTLAYSTLANLGLRVDPVIVTRIVDRDGQVIFEAKPRRRQVIKESTAWLMVDMMKGVIRRGTAAAATKGLNGWPAAGKTGTTENKADAWFVGFTRDLAVGVWNGYDNREAEKPRSLEYAGADAPTRIWTEIMLAAHRSPPEDWPRPASVIPVEICAKTGLLPSAMCPQTTTEWFARGTQPTQPDYPGFWTDPIPVVKEVVQQPDGSSKEVWRRWQPGCAGVPENRSFLIRPDFPRSPKDPNNPRYLPQDLSETAPTETCTPVIPPAWLGGPPGSQPGSGSEQPGWLFPQEPAEPPAQGPGQGPGQAPGHSGQPGQASGGAGEAPAQPEQPPGTGTQPGGQ</sequence>
<evidence type="ECO:0000256" key="20">
    <source>
        <dbReference type="ARBA" id="ARBA00023251"/>
    </source>
</evidence>
<dbReference type="GO" id="GO:0008955">
    <property type="term" value="F:peptidoglycan glycosyltransferase activity"/>
    <property type="evidence" value="ECO:0007669"/>
    <property type="project" value="UniProtKB-EC"/>
</dbReference>
<dbReference type="SUPFAM" id="SSF56601">
    <property type="entry name" value="beta-lactamase/transpeptidase-like"/>
    <property type="match status" value="1"/>
</dbReference>
<evidence type="ECO:0000256" key="5">
    <source>
        <dbReference type="ARBA" id="ARBA00007739"/>
    </source>
</evidence>
<evidence type="ECO:0000256" key="19">
    <source>
        <dbReference type="ARBA" id="ARBA00023136"/>
    </source>
</evidence>